<sequence>MNETRISTLRRERGWTQERLAEHSGVTVRTIQRLERGDDASLETLTLVARAFDVPVRDLFETVEKPEFGEAVDGLDARTEREQQQRDRATRSWRSLYVGIGVVLAMGITVVVAMTGLGQLYLALGAYWAGGALLGRWLMDAVIEPRLDERYPLSRSSREPRADRPR</sequence>
<feature type="transmembrane region" description="Helical" evidence="2">
    <location>
        <begin position="120"/>
        <end position="139"/>
    </location>
</feature>
<dbReference type="Gene3D" id="1.10.260.40">
    <property type="entry name" value="lambda repressor-like DNA-binding domains"/>
    <property type="match status" value="1"/>
</dbReference>
<dbReference type="RefSeq" id="WP_141161856.1">
    <property type="nucleotide sequence ID" value="NZ_VHQG01000001.1"/>
</dbReference>
<dbReference type="InterPro" id="IPR050807">
    <property type="entry name" value="TransReg_Diox_bact_type"/>
</dbReference>
<protein>
    <submittedName>
        <fullName evidence="4">Helix-turn-helix transcriptional regulator</fullName>
    </submittedName>
</protein>
<keyword evidence="5" id="KW-1185">Reference proteome</keyword>
<evidence type="ECO:0000313" key="4">
    <source>
        <dbReference type="EMBL" id="TPW77328.1"/>
    </source>
</evidence>
<dbReference type="CDD" id="cd00093">
    <property type="entry name" value="HTH_XRE"/>
    <property type="match status" value="1"/>
</dbReference>
<keyword evidence="2" id="KW-0812">Transmembrane</keyword>
<evidence type="ECO:0000256" key="1">
    <source>
        <dbReference type="ARBA" id="ARBA00023125"/>
    </source>
</evidence>
<dbReference type="Pfam" id="PF01381">
    <property type="entry name" value="HTH_3"/>
    <property type="match status" value="1"/>
</dbReference>
<dbReference type="PANTHER" id="PTHR46797:SF1">
    <property type="entry name" value="METHYLPHOSPHONATE SYNTHASE"/>
    <property type="match status" value="1"/>
</dbReference>
<reference evidence="4 5" key="1">
    <citation type="submission" date="2019-06" db="EMBL/GenBank/DDBJ databases">
        <authorList>
            <person name="Li F."/>
        </authorList>
    </citation>
    <scope>NUCLEOTIDE SEQUENCE [LARGE SCALE GENOMIC DNA]</scope>
    <source>
        <strain evidence="4 5">10F1D-1</strain>
    </source>
</reference>
<feature type="transmembrane region" description="Helical" evidence="2">
    <location>
        <begin position="96"/>
        <end position="114"/>
    </location>
</feature>
<dbReference type="GO" id="GO:0003700">
    <property type="term" value="F:DNA-binding transcription factor activity"/>
    <property type="evidence" value="ECO:0007669"/>
    <property type="project" value="TreeGrafter"/>
</dbReference>
<dbReference type="Proteomes" id="UP000316252">
    <property type="component" value="Unassembled WGS sequence"/>
</dbReference>
<name>A0A506Y8D8_9MICO</name>
<keyword evidence="2" id="KW-0472">Membrane</keyword>
<evidence type="ECO:0000259" key="3">
    <source>
        <dbReference type="PROSITE" id="PS50943"/>
    </source>
</evidence>
<gene>
    <name evidence="4" type="ORF">FJ657_01080</name>
</gene>
<dbReference type="AlphaFoldDB" id="A0A506Y8D8"/>
<evidence type="ECO:0000256" key="2">
    <source>
        <dbReference type="SAM" id="Phobius"/>
    </source>
</evidence>
<dbReference type="SUPFAM" id="SSF47413">
    <property type="entry name" value="lambda repressor-like DNA-binding domains"/>
    <property type="match status" value="1"/>
</dbReference>
<dbReference type="EMBL" id="VHQG01000001">
    <property type="protein sequence ID" value="TPW77328.1"/>
    <property type="molecule type" value="Genomic_DNA"/>
</dbReference>
<dbReference type="OrthoDB" id="513181at2"/>
<accession>A0A506Y8D8</accession>
<dbReference type="SMART" id="SM00530">
    <property type="entry name" value="HTH_XRE"/>
    <property type="match status" value="1"/>
</dbReference>
<dbReference type="GO" id="GO:0005829">
    <property type="term" value="C:cytosol"/>
    <property type="evidence" value="ECO:0007669"/>
    <property type="project" value="TreeGrafter"/>
</dbReference>
<dbReference type="GO" id="GO:0003677">
    <property type="term" value="F:DNA binding"/>
    <property type="evidence" value="ECO:0007669"/>
    <property type="project" value="UniProtKB-KW"/>
</dbReference>
<dbReference type="PROSITE" id="PS50943">
    <property type="entry name" value="HTH_CROC1"/>
    <property type="match status" value="1"/>
</dbReference>
<keyword evidence="1" id="KW-0238">DNA-binding</keyword>
<organism evidence="4 5">
    <name type="scientific">Schumannella soli</name>
    <dbReference type="NCBI Taxonomy" id="2590779"/>
    <lineage>
        <taxon>Bacteria</taxon>
        <taxon>Bacillati</taxon>
        <taxon>Actinomycetota</taxon>
        <taxon>Actinomycetes</taxon>
        <taxon>Micrococcales</taxon>
        <taxon>Microbacteriaceae</taxon>
        <taxon>Schumannella</taxon>
    </lineage>
</organism>
<dbReference type="InterPro" id="IPR010982">
    <property type="entry name" value="Lambda_DNA-bd_dom_sf"/>
</dbReference>
<evidence type="ECO:0000313" key="5">
    <source>
        <dbReference type="Proteomes" id="UP000316252"/>
    </source>
</evidence>
<feature type="domain" description="HTH cro/C1-type" evidence="3">
    <location>
        <begin position="6"/>
        <end position="59"/>
    </location>
</feature>
<proteinExistence type="predicted"/>
<comment type="caution">
    <text evidence="4">The sequence shown here is derived from an EMBL/GenBank/DDBJ whole genome shotgun (WGS) entry which is preliminary data.</text>
</comment>
<dbReference type="PANTHER" id="PTHR46797">
    <property type="entry name" value="HTH-TYPE TRANSCRIPTIONAL REGULATOR"/>
    <property type="match status" value="1"/>
</dbReference>
<dbReference type="InterPro" id="IPR001387">
    <property type="entry name" value="Cro/C1-type_HTH"/>
</dbReference>
<keyword evidence="2" id="KW-1133">Transmembrane helix</keyword>